<dbReference type="InterPro" id="IPR025410">
    <property type="entry name" value="Lant_dehyd"/>
</dbReference>
<evidence type="ECO:0000259" key="2">
    <source>
        <dbReference type="Pfam" id="PF13575"/>
    </source>
</evidence>
<dbReference type="EMBL" id="JAJA02000001">
    <property type="protein sequence ID" value="KWS04871.1"/>
    <property type="molecule type" value="Genomic_DNA"/>
</dbReference>
<name>A0A108U972_9GAMM</name>
<dbReference type="InterPro" id="IPR007822">
    <property type="entry name" value="LANC-like"/>
</dbReference>
<dbReference type="GO" id="GO:0046872">
    <property type="term" value="F:metal ion binding"/>
    <property type="evidence" value="ECO:0007669"/>
    <property type="project" value="UniProtKB-KW"/>
</dbReference>
<dbReference type="PRINTS" id="PR01950">
    <property type="entry name" value="LANCSUPER"/>
</dbReference>
<dbReference type="OrthoDB" id="9148343at2"/>
<dbReference type="CDD" id="cd04792">
    <property type="entry name" value="LanM-like"/>
    <property type="match status" value="1"/>
</dbReference>
<sequence length="960" mass="102928">MTVAAIEENFQASLHCLVEPALDALRAELAAVDGLGAGESEAVLAATRESLLAFLHGKLARVLVLELNAARVTGRLDGIDAAQRWARFRELSSQRSFWDELAPHYPSLPLRIERIVANRCAASLDFARHWSADKPLLTSLCGAAPGELRQLSFGAGDSHRGGLSVALLRCDGGRLVYKPRSVAIDDALHAFVAELGDDAGIESSIRVPRVVDGGEHGWAEFVAHRYAADEVELAAFYRGIGHWLAIMRALGGSDLHAENLIAAGPSPVVVDCETLFTPRIAPHPSGFGEAYDQAAGLLGRSVLTIGLLPGRGQGLGWRGVDNSGIGMLPGQQPMMPLPHILEAGTDQAHIGMAMFEAGVAQNHPCAQPALARFWPDVLDAFDGMTAHLQRLDDSGALRQRLRRFADCEVRVVTRATEVYAEIGRMLWHPVSLHDDAAARRRAHDVLAKMARNNSIAPADPAVIEAEIDDLLDGDVPFFSTLARDGRLVGPRGTFWLAPCDLVEHTLQQWRSSDLPLERGIIQAALVSAYLNDGWVPSERSLRPQQVRDGDLDSRRRTQAAAIMRRLLDAAIRGRDGSVAWIAPSVTPTGSSIQPIEQDLYGGICGIALLAAAYARETQAGRADPVDGVDDLLAATLHTLDLAEEKRRVAESRALKLRPRSIGAYIGLGSQIWTHLVLAHWGRDGGQGVQRARALADRIPAAAAAERSNDLIDGVAGAIAPLLALATASGESSYLTMACELGDLLAERAQHRDGTACWAETRWPDGMGGFAHGATGIGWALSRLARACGRSSYQTLAQAAFAFEDGLFDHDEGNWLDLRDFEEARSTAAWCHGSVGIGLAHVDLDPRLADPATRLLLRRAAAATWRMGFGANHGLCHGDLGAWELLDRAIALGEAPRGLDREQVLASILTSLEDHGPTCGVLRDTFVPGLMSGLGGIAYQLLRAHPDGALPSVLTLTDPGR</sequence>
<feature type="binding site" evidence="1">
    <location>
        <position position="876"/>
    </location>
    <ligand>
        <name>Zn(2+)</name>
        <dbReference type="ChEBI" id="CHEBI:29105"/>
    </ligand>
</feature>
<keyword evidence="1" id="KW-0479">Metal-binding</keyword>
<dbReference type="Pfam" id="PF13575">
    <property type="entry name" value="DUF4135"/>
    <property type="match status" value="1"/>
</dbReference>
<feature type="binding site" evidence="1">
    <location>
        <position position="830"/>
    </location>
    <ligand>
        <name>Zn(2+)</name>
        <dbReference type="ChEBI" id="CHEBI:29105"/>
    </ligand>
</feature>
<dbReference type="InterPro" id="IPR017146">
    <property type="entry name" value="Lanti_2_LanM"/>
</dbReference>
<organism evidence="3 4">
    <name type="scientific">Lysobacter capsici AZ78</name>
    <dbReference type="NCBI Taxonomy" id="1444315"/>
    <lineage>
        <taxon>Bacteria</taxon>
        <taxon>Pseudomonadati</taxon>
        <taxon>Pseudomonadota</taxon>
        <taxon>Gammaproteobacteria</taxon>
        <taxon>Lysobacterales</taxon>
        <taxon>Lysobacteraceae</taxon>
        <taxon>Lysobacter</taxon>
    </lineage>
</organism>
<feature type="domain" description="Lantibiotic biosynthesis protein dehydration" evidence="2">
    <location>
        <begin position="105"/>
        <end position="480"/>
    </location>
</feature>
<dbReference type="GO" id="GO:0031179">
    <property type="term" value="P:peptide modification"/>
    <property type="evidence" value="ECO:0007669"/>
    <property type="project" value="InterPro"/>
</dbReference>
<dbReference type="SMART" id="SM01260">
    <property type="entry name" value="LANC_like"/>
    <property type="match status" value="1"/>
</dbReference>
<dbReference type="Gene3D" id="1.50.10.10">
    <property type="match status" value="1"/>
</dbReference>
<keyword evidence="1" id="KW-0862">Zinc</keyword>
<comment type="caution">
    <text evidence="3">The sequence shown here is derived from an EMBL/GenBank/DDBJ whole genome shotgun (WGS) entry which is preliminary data.</text>
</comment>
<evidence type="ECO:0000313" key="3">
    <source>
        <dbReference type="EMBL" id="KWS04871.1"/>
    </source>
</evidence>
<dbReference type="SUPFAM" id="SSF158745">
    <property type="entry name" value="LanC-like"/>
    <property type="match status" value="1"/>
</dbReference>
<proteinExistence type="predicted"/>
<accession>A0A108U972</accession>
<gene>
    <name evidence="3" type="ORF">AZ78_2421</name>
</gene>
<dbReference type="GO" id="GO:0005975">
    <property type="term" value="P:carbohydrate metabolic process"/>
    <property type="evidence" value="ECO:0007669"/>
    <property type="project" value="InterPro"/>
</dbReference>
<dbReference type="NCBIfam" id="TIGR03897">
    <property type="entry name" value="lanti_2_LanM"/>
    <property type="match status" value="1"/>
</dbReference>
<dbReference type="RefSeq" id="WP_051546752.1">
    <property type="nucleotide sequence ID" value="NZ_JAJA02000001.1"/>
</dbReference>
<dbReference type="PIRSF" id="PIRSF037228">
    <property type="entry name" value="Lant_mod_RumM"/>
    <property type="match status" value="1"/>
</dbReference>
<evidence type="ECO:0000313" key="4">
    <source>
        <dbReference type="Proteomes" id="UP000023435"/>
    </source>
</evidence>
<dbReference type="Pfam" id="PF05147">
    <property type="entry name" value="LANC_like"/>
    <property type="match status" value="1"/>
</dbReference>
<feature type="binding site" evidence="1">
    <location>
        <position position="875"/>
    </location>
    <ligand>
        <name>Zn(2+)</name>
        <dbReference type="ChEBI" id="CHEBI:29105"/>
    </ligand>
</feature>
<protein>
    <submittedName>
        <fullName evidence="3">Lanthionine biosynthesis protein LanM</fullName>
    </submittedName>
</protein>
<dbReference type="Proteomes" id="UP000023435">
    <property type="component" value="Unassembled WGS sequence"/>
</dbReference>
<dbReference type="PRINTS" id="PR01955">
    <property type="entry name" value="LANCFRANKIA"/>
</dbReference>
<dbReference type="InterPro" id="IPR012341">
    <property type="entry name" value="6hp_glycosidase-like_sf"/>
</dbReference>
<keyword evidence="4" id="KW-1185">Reference proteome</keyword>
<evidence type="ECO:0000256" key="1">
    <source>
        <dbReference type="PIRSR" id="PIRSR607822-1"/>
    </source>
</evidence>
<dbReference type="AlphaFoldDB" id="A0A108U972"/>
<reference evidence="3 4" key="1">
    <citation type="journal article" date="2014" name="Genome Announc.">
        <title>Draft Genome Sequence of Lysobacter capsici AZ78, a Bacterium Antagonistic to Plant-Pathogenic Oomycetes.</title>
        <authorList>
            <person name="Puopolo G."/>
            <person name="Sonego P."/>
            <person name="Engelen K."/>
            <person name="Pertot I."/>
        </authorList>
    </citation>
    <scope>NUCLEOTIDE SEQUENCE [LARGE SCALE GENOMIC DNA]</scope>
    <source>
        <strain evidence="3 4">AZ78</strain>
    </source>
</reference>